<dbReference type="InterPro" id="IPR036515">
    <property type="entry name" value="Transposase_17_sf"/>
</dbReference>
<name>A0A1F5R342_9BACT</name>
<dbReference type="SMART" id="SM01321">
    <property type="entry name" value="Y1_Tnp"/>
    <property type="match status" value="1"/>
</dbReference>
<dbReference type="EMBL" id="MFFM01000046">
    <property type="protein sequence ID" value="OGF08809.1"/>
    <property type="molecule type" value="Genomic_DNA"/>
</dbReference>
<dbReference type="InterPro" id="IPR002686">
    <property type="entry name" value="Transposase_17"/>
</dbReference>
<dbReference type="Gene3D" id="3.30.70.1290">
    <property type="entry name" value="Transposase IS200-like"/>
    <property type="match status" value="1"/>
</dbReference>
<dbReference type="GO" id="GO:0003677">
    <property type="term" value="F:DNA binding"/>
    <property type="evidence" value="ECO:0007669"/>
    <property type="project" value="InterPro"/>
</dbReference>
<reference evidence="2 3" key="1">
    <citation type="journal article" date="2016" name="Nat. Commun.">
        <title>Thousands of microbial genomes shed light on interconnected biogeochemical processes in an aquifer system.</title>
        <authorList>
            <person name="Anantharaman K."/>
            <person name="Brown C.T."/>
            <person name="Hug L.A."/>
            <person name="Sharon I."/>
            <person name="Castelle C.J."/>
            <person name="Probst A.J."/>
            <person name="Thomas B.C."/>
            <person name="Singh A."/>
            <person name="Wilkins M.J."/>
            <person name="Karaoz U."/>
            <person name="Brodie E.L."/>
            <person name="Williams K.H."/>
            <person name="Hubbard S.S."/>
            <person name="Banfield J.F."/>
        </authorList>
    </citation>
    <scope>NUCLEOTIDE SEQUENCE [LARGE SCALE GENOMIC DNA]</scope>
</reference>
<comment type="caution">
    <text evidence="2">The sequence shown here is derived from an EMBL/GenBank/DDBJ whole genome shotgun (WGS) entry which is preliminary data.</text>
</comment>
<sequence length="141" mass="16410">MPKVHYELFYHFVWHTKDDKPYIDEEIERYLFACIGQKCKQEGYHLLAINGTEDHVHILLSLRPAQLISDVAHALKGSSSYDVNKHFQGKKQLYWQNGYGVLSVSKHAVPRIKIYISGQKEHHKKGELLKEFEDCEGSEEP</sequence>
<dbReference type="GO" id="GO:0004803">
    <property type="term" value="F:transposase activity"/>
    <property type="evidence" value="ECO:0007669"/>
    <property type="project" value="InterPro"/>
</dbReference>
<dbReference type="Proteomes" id="UP000177230">
    <property type="component" value="Unassembled WGS sequence"/>
</dbReference>
<accession>A0A1F5R342</accession>
<proteinExistence type="predicted"/>
<dbReference type="PANTHER" id="PTHR33360">
    <property type="entry name" value="TRANSPOSASE FOR INSERTION SEQUENCE ELEMENT IS200"/>
    <property type="match status" value="1"/>
</dbReference>
<dbReference type="GO" id="GO:0006313">
    <property type="term" value="P:DNA transposition"/>
    <property type="evidence" value="ECO:0007669"/>
    <property type="project" value="InterPro"/>
</dbReference>
<dbReference type="NCBIfam" id="NF033573">
    <property type="entry name" value="transpos_IS200"/>
    <property type="match status" value="1"/>
</dbReference>
<feature type="domain" description="Transposase IS200-like" evidence="1">
    <location>
        <begin position="5"/>
        <end position="119"/>
    </location>
</feature>
<evidence type="ECO:0000313" key="3">
    <source>
        <dbReference type="Proteomes" id="UP000177230"/>
    </source>
</evidence>
<evidence type="ECO:0000313" key="2">
    <source>
        <dbReference type="EMBL" id="OGF08809.1"/>
    </source>
</evidence>
<dbReference type="AlphaFoldDB" id="A0A1F5R342"/>
<protein>
    <recommendedName>
        <fullName evidence="1">Transposase IS200-like domain-containing protein</fullName>
    </recommendedName>
</protein>
<gene>
    <name evidence="2" type="ORF">A2024_00840</name>
</gene>
<evidence type="ECO:0000259" key="1">
    <source>
        <dbReference type="SMART" id="SM01321"/>
    </source>
</evidence>
<organism evidence="2 3">
    <name type="scientific">Candidatus Edwardsbacteria bacterium GWF2_54_11</name>
    <dbReference type="NCBI Taxonomy" id="1817851"/>
    <lineage>
        <taxon>Bacteria</taxon>
        <taxon>Candidatus Edwardsiibacteriota</taxon>
    </lineage>
</organism>
<dbReference type="SUPFAM" id="SSF143422">
    <property type="entry name" value="Transposase IS200-like"/>
    <property type="match status" value="1"/>
</dbReference>
<dbReference type="PANTHER" id="PTHR33360:SF2">
    <property type="entry name" value="TRANSPOSASE FOR INSERTION SEQUENCE ELEMENT IS200"/>
    <property type="match status" value="1"/>
</dbReference>
<dbReference type="Pfam" id="PF01797">
    <property type="entry name" value="Y1_Tnp"/>
    <property type="match status" value="1"/>
</dbReference>